<dbReference type="InterPro" id="IPR004018">
    <property type="entry name" value="RPEL_repeat"/>
</dbReference>
<dbReference type="eggNOG" id="ENOG502R5FB">
    <property type="taxonomic scope" value="Eukaryota"/>
</dbReference>
<protein>
    <recommendedName>
        <fullName evidence="8">Phosphatase and actin regulator</fullName>
    </recommendedName>
</protein>
<organism evidence="6 7">
    <name type="scientific">Ciona savignyi</name>
    <name type="common">Pacific transparent sea squirt</name>
    <dbReference type="NCBI Taxonomy" id="51511"/>
    <lineage>
        <taxon>Eukaryota</taxon>
        <taxon>Metazoa</taxon>
        <taxon>Chordata</taxon>
        <taxon>Tunicata</taxon>
        <taxon>Ascidiacea</taxon>
        <taxon>Phlebobranchia</taxon>
        <taxon>Cionidae</taxon>
        <taxon>Ciona</taxon>
    </lineage>
</organism>
<accession>H2YRI8</accession>
<dbReference type="GO" id="GO:0003713">
    <property type="term" value="F:transcription coactivator activity"/>
    <property type="evidence" value="ECO:0007669"/>
    <property type="project" value="TreeGrafter"/>
</dbReference>
<evidence type="ECO:0000256" key="5">
    <source>
        <dbReference type="SAM" id="MobiDB-lite"/>
    </source>
</evidence>
<proteinExistence type="predicted"/>
<feature type="region of interest" description="Disordered" evidence="5">
    <location>
        <begin position="204"/>
        <end position="223"/>
    </location>
</feature>
<dbReference type="Gene3D" id="6.10.140.2040">
    <property type="match status" value="1"/>
</dbReference>
<evidence type="ECO:0000313" key="6">
    <source>
        <dbReference type="Ensembl" id="ENSCSAVP00000007948.1"/>
    </source>
</evidence>
<keyword evidence="7" id="KW-1185">Reference proteome</keyword>
<evidence type="ECO:0000256" key="1">
    <source>
        <dbReference type="ARBA" id="ARBA00004123"/>
    </source>
</evidence>
<dbReference type="STRING" id="51511.ENSCSAVP00000007948"/>
<dbReference type="AlphaFoldDB" id="H2YRI8"/>
<evidence type="ECO:0000256" key="2">
    <source>
        <dbReference type="ARBA" id="ARBA00022737"/>
    </source>
</evidence>
<dbReference type="SMART" id="SM00707">
    <property type="entry name" value="RPEL"/>
    <property type="match status" value="3"/>
</dbReference>
<dbReference type="PANTHER" id="PTHR22793:SF12">
    <property type="entry name" value="MYOCARDIN-RELATED TRANSCRIPTION FACTOR, ISOFORM H"/>
    <property type="match status" value="1"/>
</dbReference>
<evidence type="ECO:0000313" key="7">
    <source>
        <dbReference type="Proteomes" id="UP000007875"/>
    </source>
</evidence>
<feature type="repeat" description="RPEL" evidence="4">
    <location>
        <begin position="59"/>
        <end position="84"/>
    </location>
</feature>
<dbReference type="Proteomes" id="UP000007875">
    <property type="component" value="Unassembled WGS sequence"/>
</dbReference>
<dbReference type="InterPro" id="IPR043451">
    <property type="entry name" value="Myocardin-like"/>
</dbReference>
<reference evidence="7" key="1">
    <citation type="submission" date="2003-08" db="EMBL/GenBank/DDBJ databases">
        <authorList>
            <person name="Birren B."/>
            <person name="Nusbaum C."/>
            <person name="Abebe A."/>
            <person name="Abouelleil A."/>
            <person name="Adekoya E."/>
            <person name="Ait-zahra M."/>
            <person name="Allen N."/>
            <person name="Allen T."/>
            <person name="An P."/>
            <person name="Anderson M."/>
            <person name="Anderson S."/>
            <person name="Arachchi H."/>
            <person name="Armbruster J."/>
            <person name="Bachantsang P."/>
            <person name="Baldwin J."/>
            <person name="Barry A."/>
            <person name="Bayul T."/>
            <person name="Blitshsteyn B."/>
            <person name="Bloom T."/>
            <person name="Blye J."/>
            <person name="Boguslavskiy L."/>
            <person name="Borowsky M."/>
            <person name="Boukhgalter B."/>
            <person name="Brunache A."/>
            <person name="Butler J."/>
            <person name="Calixte N."/>
            <person name="Calvo S."/>
            <person name="Camarata J."/>
            <person name="Campo K."/>
            <person name="Chang J."/>
            <person name="Cheshatsang Y."/>
            <person name="Citroen M."/>
            <person name="Collymore A."/>
            <person name="Considine T."/>
            <person name="Cook A."/>
            <person name="Cooke P."/>
            <person name="Corum B."/>
            <person name="Cuomo C."/>
            <person name="David R."/>
            <person name="Dawoe T."/>
            <person name="Degray S."/>
            <person name="Dodge S."/>
            <person name="Dooley K."/>
            <person name="Dorje P."/>
            <person name="Dorjee K."/>
            <person name="Dorris L."/>
            <person name="Duffey N."/>
            <person name="Dupes A."/>
            <person name="Elkins T."/>
            <person name="Engels R."/>
            <person name="Erickson J."/>
            <person name="Farina A."/>
            <person name="Faro S."/>
            <person name="Ferreira P."/>
            <person name="Fischer H."/>
            <person name="Fitzgerald M."/>
            <person name="Foley K."/>
            <person name="Gage D."/>
            <person name="Galagan J."/>
            <person name="Gearin G."/>
            <person name="Gnerre S."/>
            <person name="Gnirke A."/>
            <person name="Goyette A."/>
            <person name="Graham J."/>
            <person name="Grandbois E."/>
            <person name="Gyaltsen K."/>
            <person name="Hafez N."/>
            <person name="Hagopian D."/>
            <person name="Hagos B."/>
            <person name="Hall J."/>
            <person name="Hatcher B."/>
            <person name="Heller A."/>
            <person name="Higgins H."/>
            <person name="Honan T."/>
            <person name="Horn A."/>
            <person name="Houde N."/>
            <person name="Hughes L."/>
            <person name="Hulme W."/>
            <person name="Husby E."/>
            <person name="Iliev I."/>
            <person name="Jaffe D."/>
            <person name="Jones C."/>
            <person name="Kamal M."/>
            <person name="Kamat A."/>
            <person name="Kamvysselis M."/>
            <person name="Karlsson E."/>
            <person name="Kells C."/>
            <person name="Kieu A."/>
            <person name="Kisner P."/>
            <person name="Kodira C."/>
            <person name="Kulbokas E."/>
            <person name="Labutti K."/>
            <person name="Lama D."/>
            <person name="Landers T."/>
            <person name="Leger J."/>
            <person name="Levine S."/>
            <person name="Lewis D."/>
            <person name="Lewis T."/>
            <person name="Lindblad-toh K."/>
            <person name="Liu X."/>
            <person name="Lokyitsang T."/>
            <person name="Lokyitsang Y."/>
            <person name="Lucien O."/>
            <person name="Lui A."/>
            <person name="Ma L.J."/>
            <person name="Mabbitt R."/>
            <person name="Macdonald J."/>
            <person name="Maclean C."/>
            <person name="Major J."/>
            <person name="Manning J."/>
            <person name="Marabella R."/>
            <person name="Maru K."/>
            <person name="Matthews C."/>
            <person name="Mauceli E."/>
            <person name="Mccarthy M."/>
            <person name="Mcdonough S."/>
            <person name="Mcghee T."/>
            <person name="Meldrim J."/>
            <person name="Meneus L."/>
            <person name="Mesirov J."/>
            <person name="Mihalev A."/>
            <person name="Mihova T."/>
            <person name="Mikkelsen T."/>
            <person name="Mlenga V."/>
            <person name="Moru K."/>
            <person name="Mozes J."/>
            <person name="Mulrain L."/>
            <person name="Munson G."/>
            <person name="Naylor J."/>
            <person name="Newes C."/>
            <person name="Nguyen C."/>
            <person name="Nguyen N."/>
            <person name="Nguyen T."/>
            <person name="Nicol R."/>
            <person name="Nielsen C."/>
            <person name="Nizzari M."/>
            <person name="Norbu C."/>
            <person name="Norbu N."/>
            <person name="O'donnell P."/>
            <person name="Okoawo O."/>
            <person name="O'leary S."/>
            <person name="Omotosho B."/>
            <person name="O'neill K."/>
            <person name="Osman S."/>
            <person name="Parker S."/>
            <person name="Perrin D."/>
            <person name="Phunkhang P."/>
            <person name="Piqani B."/>
            <person name="Purcell S."/>
            <person name="Rachupka T."/>
            <person name="Ramasamy U."/>
            <person name="Rameau R."/>
            <person name="Ray V."/>
            <person name="Raymond C."/>
            <person name="Retta R."/>
            <person name="Richardson S."/>
            <person name="Rise C."/>
            <person name="Rodriguez J."/>
            <person name="Rogers J."/>
            <person name="Rogov P."/>
            <person name="Rutman M."/>
            <person name="Schupbach R."/>
            <person name="Seaman C."/>
            <person name="Settipalli S."/>
            <person name="Sharpe T."/>
            <person name="Sheridan J."/>
            <person name="Sherpa N."/>
            <person name="Shi J."/>
            <person name="Smirnov S."/>
            <person name="Smith C."/>
            <person name="Sougnez C."/>
            <person name="Spencer B."/>
            <person name="Stalker J."/>
            <person name="Stange-thomann N."/>
            <person name="Stavropoulos S."/>
            <person name="Stetson K."/>
            <person name="Stone C."/>
            <person name="Stone S."/>
            <person name="Stubbs M."/>
            <person name="Talamas J."/>
            <person name="Tchuinga P."/>
            <person name="Tenzing P."/>
            <person name="Tesfaye S."/>
            <person name="Theodore J."/>
            <person name="Thoulutsang Y."/>
            <person name="Topham K."/>
            <person name="Towey S."/>
            <person name="Tsamla T."/>
            <person name="Tsomo N."/>
            <person name="Vallee D."/>
            <person name="Vassiliev H."/>
            <person name="Venkataraman V."/>
            <person name="Vinson J."/>
            <person name="Vo A."/>
            <person name="Wade C."/>
            <person name="Wang S."/>
            <person name="Wangchuk T."/>
            <person name="Wangdi T."/>
            <person name="Whittaker C."/>
            <person name="Wilkinson J."/>
            <person name="Wu Y."/>
            <person name="Wyman D."/>
            <person name="Yadav S."/>
            <person name="Yang S."/>
            <person name="Yang X."/>
            <person name="Yeager S."/>
            <person name="Yee E."/>
            <person name="Young G."/>
            <person name="Zainoun J."/>
            <person name="Zembeck L."/>
            <person name="Zimmer A."/>
            <person name="Zody M."/>
            <person name="Lander E."/>
        </authorList>
    </citation>
    <scope>NUCLEOTIDE SEQUENCE [LARGE SCALE GENOMIC DNA]</scope>
</reference>
<evidence type="ECO:0008006" key="8">
    <source>
        <dbReference type="Google" id="ProtNLM"/>
    </source>
</evidence>
<feature type="repeat" description="RPEL" evidence="4">
    <location>
        <begin position="103"/>
        <end position="128"/>
    </location>
</feature>
<keyword evidence="3" id="KW-0539">Nucleus</keyword>
<sequence>MAEENTDENFGFRKNALALRLQQRRSRKVLADQGIIPPLKSPGTYFEQVQRLERARKEDYLNKAIQIRPNRDMLVQKHILEDTAAAGLIVANQKDLKKAKLVDDLNDKIALRPGVIELVERNIFPANEDIHEALKGGHVQYKKIADFIEEDSSDAFSPEQHPPLTSSPPLILQLATTTTAIASVDKITSFQAKADQSCYSKSSTTSIFTQGSSHPYLSRQTSK</sequence>
<dbReference type="Gene3D" id="6.10.150.10">
    <property type="match status" value="1"/>
</dbReference>
<comment type="subcellular location">
    <subcellularLocation>
        <location evidence="1">Nucleus</location>
    </subcellularLocation>
</comment>
<dbReference type="PROSITE" id="PS51073">
    <property type="entry name" value="RPEL"/>
    <property type="match status" value="2"/>
</dbReference>
<evidence type="ECO:0000256" key="3">
    <source>
        <dbReference type="ARBA" id="ARBA00023242"/>
    </source>
</evidence>
<dbReference type="GeneTree" id="ENSGT00950000182979"/>
<dbReference type="GO" id="GO:0005634">
    <property type="term" value="C:nucleus"/>
    <property type="evidence" value="ECO:0007669"/>
    <property type="project" value="UniProtKB-SubCell"/>
</dbReference>
<reference evidence="6" key="3">
    <citation type="submission" date="2025-09" db="UniProtKB">
        <authorList>
            <consortium name="Ensembl"/>
        </authorList>
    </citation>
    <scope>IDENTIFICATION</scope>
</reference>
<keyword evidence="2" id="KW-0677">Repeat</keyword>
<dbReference type="PANTHER" id="PTHR22793">
    <property type="entry name" value="MYOCARDIN-RELATED TRANSCRIPTION FACTOR-RELATED"/>
    <property type="match status" value="1"/>
</dbReference>
<dbReference type="Ensembl" id="ENSCSAVT00000008054.1">
    <property type="protein sequence ID" value="ENSCSAVP00000007948.1"/>
    <property type="gene ID" value="ENSCSAVG00000004740.1"/>
</dbReference>
<reference evidence="6" key="2">
    <citation type="submission" date="2025-08" db="UniProtKB">
        <authorList>
            <consortium name="Ensembl"/>
        </authorList>
    </citation>
    <scope>IDENTIFICATION</scope>
</reference>
<dbReference type="HOGENOM" id="CLU_1242577_0_0_1"/>
<dbReference type="GO" id="GO:0045944">
    <property type="term" value="P:positive regulation of transcription by RNA polymerase II"/>
    <property type="evidence" value="ECO:0007669"/>
    <property type="project" value="TreeGrafter"/>
</dbReference>
<evidence type="ECO:0000256" key="4">
    <source>
        <dbReference type="PROSITE-ProRule" id="PRU00401"/>
    </source>
</evidence>
<name>H2YRI8_CIOSA</name>
<dbReference type="GO" id="GO:0051145">
    <property type="term" value="P:smooth muscle cell differentiation"/>
    <property type="evidence" value="ECO:0007669"/>
    <property type="project" value="TreeGrafter"/>
</dbReference>
<dbReference type="InParanoid" id="H2YRI8"/>